<keyword evidence="1" id="KW-0802">TPR repeat</keyword>
<dbReference type="OrthoDB" id="2956904at2"/>
<accession>A0A5S3QLB3</accession>
<reference evidence="2 3" key="1">
    <citation type="submission" date="2019-05" db="EMBL/GenBank/DDBJ databases">
        <title>Genomic analysis of Lentibacillus sp. NKC220-2.</title>
        <authorList>
            <person name="Oh Y.J."/>
        </authorList>
    </citation>
    <scope>NUCLEOTIDE SEQUENCE [LARGE SCALE GENOMIC DNA]</scope>
    <source>
        <strain evidence="2 3">NKC220-2</strain>
    </source>
</reference>
<evidence type="ECO:0000313" key="3">
    <source>
        <dbReference type="Proteomes" id="UP000306980"/>
    </source>
</evidence>
<dbReference type="Gene3D" id="1.25.40.10">
    <property type="entry name" value="Tetratricopeptide repeat domain"/>
    <property type="match status" value="1"/>
</dbReference>
<gene>
    <name evidence="2" type="ORF">FFL34_11905</name>
</gene>
<dbReference type="InterPro" id="IPR019734">
    <property type="entry name" value="TPR_rpt"/>
</dbReference>
<dbReference type="PROSITE" id="PS50005">
    <property type="entry name" value="TPR"/>
    <property type="match status" value="1"/>
</dbReference>
<proteinExistence type="predicted"/>
<dbReference type="InterPro" id="IPR011990">
    <property type="entry name" value="TPR-like_helical_dom_sf"/>
</dbReference>
<sequence length="356" mass="42954">MGVTKTTPSLLEDFHASIQKKDLNKAAELDDQIQEQELNQIEARKIYLLNKAEFQLYQQNISRAKNTISYIEERVEDSDQYSHYRIKFLKGLQKYFEKDYHEALYFLKLAKNNMNKISPLELAAYYYRIAKVYYKLDKIVLSIQCVQMAYQIYEQNTEYKMMANCYIQLASSYQEIKRYTDAERYYRLALEVGSKVNYQQLNMKIYLNIGFLYSEQDKPEVAVRYLQQALESSDSENSNFHTEIYFLLTKQLYMLDRIDEGNKWYNSGMDLCKQTNNQEYYCHFRGLKAIYSPDHKKLYDFESEFINIVDYFMEKKLWYSVREYSELLATYYQDVEQYEQACEYYDLMLFARDNLH</sequence>
<dbReference type="SMART" id="SM00028">
    <property type="entry name" value="TPR"/>
    <property type="match status" value="3"/>
</dbReference>
<dbReference type="Proteomes" id="UP000306980">
    <property type="component" value="Unassembled WGS sequence"/>
</dbReference>
<dbReference type="SUPFAM" id="SSF48452">
    <property type="entry name" value="TPR-like"/>
    <property type="match status" value="1"/>
</dbReference>
<protein>
    <submittedName>
        <fullName evidence="2">Tetratricopeptide repeat protein</fullName>
    </submittedName>
</protein>
<dbReference type="RefSeq" id="WP_138603621.1">
    <property type="nucleotide sequence ID" value="NZ_VCIA01000001.1"/>
</dbReference>
<dbReference type="Pfam" id="PF13424">
    <property type="entry name" value="TPR_12"/>
    <property type="match status" value="1"/>
</dbReference>
<evidence type="ECO:0000256" key="1">
    <source>
        <dbReference type="PROSITE-ProRule" id="PRU00339"/>
    </source>
</evidence>
<name>A0A5S3QLB3_9BACI</name>
<feature type="repeat" description="TPR" evidence="1">
    <location>
        <begin position="203"/>
        <end position="236"/>
    </location>
</feature>
<comment type="caution">
    <text evidence="2">The sequence shown here is derived from an EMBL/GenBank/DDBJ whole genome shotgun (WGS) entry which is preliminary data.</text>
</comment>
<evidence type="ECO:0000313" key="2">
    <source>
        <dbReference type="EMBL" id="TMN22722.1"/>
    </source>
</evidence>
<dbReference type="EMBL" id="VCIA01000001">
    <property type="protein sequence ID" value="TMN22722.1"/>
    <property type="molecule type" value="Genomic_DNA"/>
</dbReference>
<organism evidence="2 3">
    <name type="scientific">Lentibacillus cibarius</name>
    <dbReference type="NCBI Taxonomy" id="2583219"/>
    <lineage>
        <taxon>Bacteria</taxon>
        <taxon>Bacillati</taxon>
        <taxon>Bacillota</taxon>
        <taxon>Bacilli</taxon>
        <taxon>Bacillales</taxon>
        <taxon>Bacillaceae</taxon>
        <taxon>Lentibacillus</taxon>
    </lineage>
</organism>
<dbReference type="AlphaFoldDB" id="A0A5S3QLB3"/>